<dbReference type="InterPro" id="IPR017853">
    <property type="entry name" value="GH"/>
</dbReference>
<dbReference type="PANTHER" id="PTHR45708:SF49">
    <property type="entry name" value="ENDOCHITINASE"/>
    <property type="match status" value="1"/>
</dbReference>
<dbReference type="Gene3D" id="3.20.20.80">
    <property type="entry name" value="Glycosidases"/>
    <property type="match status" value="1"/>
</dbReference>
<sequence length="253" mass="27335">MAYQATGLLYYASLEADIHTCQSRFGKKILLSIGGATSNLILHSDAHAISFANTLWAFFGPPGFISNGLRPFGQAVIDGFDLDKNDGQPGFFGTFATALRANFAADLTKDYFLSAAPQCVYLDPSVPQAYLSQCNFVWPQFFNNPACEVGSIGLVDSVFQWSRTVGDSIVSMRDSSAFRTRLLIGIPGCLQAAPITFLRFGGVRGVQLLATQLRQLIGLVNLGGLMIWDGPQGLENIQDGLSILGWAKRGLRG</sequence>
<dbReference type="SUPFAM" id="SSF51445">
    <property type="entry name" value="(Trans)glycosidases"/>
    <property type="match status" value="1"/>
</dbReference>
<dbReference type="AlphaFoldDB" id="A0AAN7BVA3"/>
<dbReference type="GO" id="GO:0005576">
    <property type="term" value="C:extracellular region"/>
    <property type="evidence" value="ECO:0007669"/>
    <property type="project" value="TreeGrafter"/>
</dbReference>
<keyword evidence="1" id="KW-0147">Chitin-binding</keyword>
<name>A0AAN7BVA3_9PEZI</name>
<dbReference type="GO" id="GO:0005975">
    <property type="term" value="P:carbohydrate metabolic process"/>
    <property type="evidence" value="ECO:0007669"/>
    <property type="project" value="InterPro"/>
</dbReference>
<accession>A0AAN7BVA3</accession>
<evidence type="ECO:0000256" key="3">
    <source>
        <dbReference type="ARBA" id="ARBA00023295"/>
    </source>
</evidence>
<dbReference type="GO" id="GO:0008061">
    <property type="term" value="F:chitin binding"/>
    <property type="evidence" value="ECO:0007669"/>
    <property type="project" value="UniProtKB-KW"/>
</dbReference>
<reference evidence="5" key="2">
    <citation type="submission" date="2023-05" db="EMBL/GenBank/DDBJ databases">
        <authorList>
            <consortium name="Lawrence Berkeley National Laboratory"/>
            <person name="Steindorff A."/>
            <person name="Hensen N."/>
            <person name="Bonometti L."/>
            <person name="Westerberg I."/>
            <person name="Brannstrom I.O."/>
            <person name="Guillou S."/>
            <person name="Cros-Aarteil S."/>
            <person name="Calhoun S."/>
            <person name="Haridas S."/>
            <person name="Kuo A."/>
            <person name="Mondo S."/>
            <person name="Pangilinan J."/>
            <person name="Riley R."/>
            <person name="Labutti K."/>
            <person name="Andreopoulos B."/>
            <person name="Lipzen A."/>
            <person name="Chen C."/>
            <person name="Yanf M."/>
            <person name="Daum C."/>
            <person name="Ng V."/>
            <person name="Clum A."/>
            <person name="Ohm R."/>
            <person name="Martin F."/>
            <person name="Silar P."/>
            <person name="Natvig D."/>
            <person name="Lalanne C."/>
            <person name="Gautier V."/>
            <person name="Ament-Velasquez S.L."/>
            <person name="Kruys A."/>
            <person name="Hutchinson M.I."/>
            <person name="Powell A.J."/>
            <person name="Barry K."/>
            <person name="Miller A.N."/>
            <person name="Grigoriev I.V."/>
            <person name="Debuchy R."/>
            <person name="Gladieux P."/>
            <person name="Thoren M.H."/>
            <person name="Johannesson H."/>
        </authorList>
    </citation>
    <scope>NUCLEOTIDE SEQUENCE</scope>
    <source>
        <strain evidence="5">CBS 990.96</strain>
    </source>
</reference>
<dbReference type="Proteomes" id="UP001301958">
    <property type="component" value="Unassembled WGS sequence"/>
</dbReference>
<evidence type="ECO:0000259" key="4">
    <source>
        <dbReference type="PROSITE" id="PS51910"/>
    </source>
</evidence>
<evidence type="ECO:0000313" key="6">
    <source>
        <dbReference type="Proteomes" id="UP001301958"/>
    </source>
</evidence>
<dbReference type="PROSITE" id="PS51910">
    <property type="entry name" value="GH18_2"/>
    <property type="match status" value="1"/>
</dbReference>
<feature type="domain" description="GH18" evidence="4">
    <location>
        <begin position="1"/>
        <end position="253"/>
    </location>
</feature>
<keyword evidence="2 5" id="KW-0378">Hydrolase</keyword>
<keyword evidence="6" id="KW-1185">Reference proteome</keyword>
<organism evidence="5 6">
    <name type="scientific">Podospora fimiseda</name>
    <dbReference type="NCBI Taxonomy" id="252190"/>
    <lineage>
        <taxon>Eukaryota</taxon>
        <taxon>Fungi</taxon>
        <taxon>Dikarya</taxon>
        <taxon>Ascomycota</taxon>
        <taxon>Pezizomycotina</taxon>
        <taxon>Sordariomycetes</taxon>
        <taxon>Sordariomycetidae</taxon>
        <taxon>Sordariales</taxon>
        <taxon>Podosporaceae</taxon>
        <taxon>Podospora</taxon>
    </lineage>
</organism>
<evidence type="ECO:0000256" key="1">
    <source>
        <dbReference type="ARBA" id="ARBA00022669"/>
    </source>
</evidence>
<dbReference type="Pfam" id="PF00704">
    <property type="entry name" value="Glyco_hydro_18"/>
    <property type="match status" value="1"/>
</dbReference>
<protein>
    <submittedName>
        <fullName evidence="5">Glycoside hydrolase superfamily</fullName>
    </submittedName>
</protein>
<evidence type="ECO:0000313" key="5">
    <source>
        <dbReference type="EMBL" id="KAK4230263.1"/>
    </source>
</evidence>
<proteinExistence type="predicted"/>
<keyword evidence="3" id="KW-0326">Glycosidase</keyword>
<dbReference type="PANTHER" id="PTHR45708">
    <property type="entry name" value="ENDOCHITINASE"/>
    <property type="match status" value="1"/>
</dbReference>
<comment type="caution">
    <text evidence="5">The sequence shown here is derived from an EMBL/GenBank/DDBJ whole genome shotgun (WGS) entry which is preliminary data.</text>
</comment>
<dbReference type="EMBL" id="MU865300">
    <property type="protein sequence ID" value="KAK4230263.1"/>
    <property type="molecule type" value="Genomic_DNA"/>
</dbReference>
<reference evidence="5" key="1">
    <citation type="journal article" date="2023" name="Mol. Phylogenet. Evol.">
        <title>Genome-scale phylogeny and comparative genomics of the fungal order Sordariales.</title>
        <authorList>
            <person name="Hensen N."/>
            <person name="Bonometti L."/>
            <person name="Westerberg I."/>
            <person name="Brannstrom I.O."/>
            <person name="Guillou S."/>
            <person name="Cros-Aarteil S."/>
            <person name="Calhoun S."/>
            <person name="Haridas S."/>
            <person name="Kuo A."/>
            <person name="Mondo S."/>
            <person name="Pangilinan J."/>
            <person name="Riley R."/>
            <person name="LaButti K."/>
            <person name="Andreopoulos B."/>
            <person name="Lipzen A."/>
            <person name="Chen C."/>
            <person name="Yan M."/>
            <person name="Daum C."/>
            <person name="Ng V."/>
            <person name="Clum A."/>
            <person name="Steindorff A."/>
            <person name="Ohm R.A."/>
            <person name="Martin F."/>
            <person name="Silar P."/>
            <person name="Natvig D.O."/>
            <person name="Lalanne C."/>
            <person name="Gautier V."/>
            <person name="Ament-Velasquez S.L."/>
            <person name="Kruys A."/>
            <person name="Hutchinson M.I."/>
            <person name="Powell A.J."/>
            <person name="Barry K."/>
            <person name="Miller A.N."/>
            <person name="Grigoriev I.V."/>
            <person name="Debuchy R."/>
            <person name="Gladieux P."/>
            <person name="Hiltunen Thoren M."/>
            <person name="Johannesson H."/>
        </authorList>
    </citation>
    <scope>NUCLEOTIDE SEQUENCE</scope>
    <source>
        <strain evidence="5">CBS 990.96</strain>
    </source>
</reference>
<dbReference type="GO" id="GO:0004568">
    <property type="term" value="F:chitinase activity"/>
    <property type="evidence" value="ECO:0007669"/>
    <property type="project" value="TreeGrafter"/>
</dbReference>
<dbReference type="InterPro" id="IPR001223">
    <property type="entry name" value="Glyco_hydro18_cat"/>
</dbReference>
<dbReference type="InterPro" id="IPR050542">
    <property type="entry name" value="Glycosyl_Hydrlase18_Chitinase"/>
</dbReference>
<evidence type="ECO:0000256" key="2">
    <source>
        <dbReference type="ARBA" id="ARBA00022801"/>
    </source>
</evidence>
<gene>
    <name evidence="5" type="ORF">QBC38DRAFT_50054</name>
</gene>